<evidence type="ECO:0000313" key="12">
    <source>
        <dbReference type="EMBL" id="NIZ63090.1"/>
    </source>
</evidence>
<feature type="domain" description="Nucleotidyl transferase" evidence="9">
    <location>
        <begin position="4"/>
        <end position="286"/>
    </location>
</feature>
<dbReference type="CDD" id="cd02509">
    <property type="entry name" value="GDP-M1P_Guanylyltransferase"/>
    <property type="match status" value="1"/>
</dbReference>
<dbReference type="GO" id="GO:0016853">
    <property type="term" value="F:isomerase activity"/>
    <property type="evidence" value="ECO:0007669"/>
    <property type="project" value="UniProtKB-KW"/>
</dbReference>
<reference evidence="12 13" key="1">
    <citation type="submission" date="2018-05" db="EMBL/GenBank/DDBJ databases">
        <authorList>
            <person name="Zhang Y.-J."/>
        </authorList>
    </citation>
    <scope>NUCLEOTIDE SEQUENCE [LARGE SCALE GENOMIC DNA]</scope>
    <source>
        <strain evidence="12 13">CY04</strain>
    </source>
</reference>
<dbReference type="Pfam" id="PF22640">
    <property type="entry name" value="ManC_GMP_beta-helix"/>
    <property type="match status" value="1"/>
</dbReference>
<feature type="domain" description="Mannose-6-phosphate isomerase type II C-terminal" evidence="10">
    <location>
        <begin position="364"/>
        <end position="467"/>
    </location>
</feature>
<gene>
    <name evidence="12" type="ORF">DL239_19165</name>
</gene>
<proteinExistence type="inferred from homology"/>
<evidence type="ECO:0000313" key="13">
    <source>
        <dbReference type="Proteomes" id="UP001429564"/>
    </source>
</evidence>
<dbReference type="RefSeq" id="WP_167685697.1">
    <property type="nucleotide sequence ID" value="NZ_QHLQ01000027.1"/>
</dbReference>
<evidence type="ECO:0000259" key="11">
    <source>
        <dbReference type="Pfam" id="PF22640"/>
    </source>
</evidence>
<evidence type="ECO:0000256" key="1">
    <source>
        <dbReference type="ARBA" id="ARBA00006115"/>
    </source>
</evidence>
<keyword evidence="5" id="KW-0547">Nucleotide-binding</keyword>
<evidence type="ECO:0000256" key="7">
    <source>
        <dbReference type="ARBA" id="ARBA00047343"/>
    </source>
</evidence>
<dbReference type="Proteomes" id="UP001429564">
    <property type="component" value="Unassembled WGS sequence"/>
</dbReference>
<keyword evidence="4 12" id="KW-0548">Nucleotidyltransferase</keyword>
<evidence type="ECO:0000259" key="10">
    <source>
        <dbReference type="Pfam" id="PF01050"/>
    </source>
</evidence>
<dbReference type="InterPro" id="IPR014710">
    <property type="entry name" value="RmlC-like_jellyroll"/>
</dbReference>
<evidence type="ECO:0000256" key="6">
    <source>
        <dbReference type="ARBA" id="ARBA00023134"/>
    </source>
</evidence>
<protein>
    <recommendedName>
        <fullName evidence="2">mannose-1-phosphate guanylyltransferase</fullName>
        <ecNumber evidence="2">2.7.7.13</ecNumber>
    </recommendedName>
</protein>
<dbReference type="InterPro" id="IPR054566">
    <property type="entry name" value="ManC/GMP-like_b-helix"/>
</dbReference>
<dbReference type="EC" id="2.7.7.13" evidence="2"/>
<dbReference type="InterPro" id="IPR049577">
    <property type="entry name" value="GMPP_N"/>
</dbReference>
<name>A0ABX0WFH1_9RHOB</name>
<keyword evidence="3" id="KW-0808">Transferase</keyword>
<keyword evidence="6" id="KW-0342">GTP-binding</keyword>
<dbReference type="PANTHER" id="PTHR46390:SF1">
    <property type="entry name" value="MANNOSE-1-PHOSPHATE GUANYLYLTRANSFERASE"/>
    <property type="match status" value="1"/>
</dbReference>
<dbReference type="InterPro" id="IPR005835">
    <property type="entry name" value="NTP_transferase_dom"/>
</dbReference>
<keyword evidence="13" id="KW-1185">Reference proteome</keyword>
<evidence type="ECO:0000256" key="5">
    <source>
        <dbReference type="ARBA" id="ARBA00022741"/>
    </source>
</evidence>
<comment type="similarity">
    <text evidence="1 8">Belongs to the mannose-6-phosphate isomerase type 2 family.</text>
</comment>
<evidence type="ECO:0000256" key="8">
    <source>
        <dbReference type="RuleBase" id="RU004190"/>
    </source>
</evidence>
<dbReference type="Pfam" id="PF01050">
    <property type="entry name" value="MannoseP_isomer"/>
    <property type="match status" value="1"/>
</dbReference>
<sequence length="477" mass="51459">MIFPVLLCGGSGSRLWPLSRASYPKQFVPLVGEETLFQASARRVKGAEFAAPVVLTGSDFRFIVTEQLQEIGIDPGAVLIEPEGRNTAPAILAAAFHLSAQDPDAVMLVAPSDHVVPNTNAFRAAVMRGLGAVHAGKLVTFGIQPTDPNTGYGYLELSGVPDGTGRAMDLRSFAEKPNSDRAQQMFDEGNFLWNSGLFLFKARDIIAAFEVHAPKLMGTVSLAVAEAQNDLGFLRLEINAWLAAEDISIDYAVMENTDNLAVVPFDGDWSDLGGWDAVWKEGMADANGVVTSGSATAIDCSQTLLRSDSAQLELVGIGLEDVMVVAMNDAVLVADKARAQDVKQAVAALKDKGAFQATQLPIDHRPWGWFENLVVGGRFQVKRIHVHPGAALSLQSHYHRSEHWIVVEGTARVTTNDNVQILTENESAYIPLGAVHRMENPGKVPVVLIEVQTGAYIGEDDIIRYEDVYSRGQGAKG</sequence>
<dbReference type="InterPro" id="IPR006375">
    <property type="entry name" value="Man1P_GuaTrfase/Man6P_Isoase"/>
</dbReference>
<dbReference type="NCBIfam" id="TIGR01479">
    <property type="entry name" value="GMP_PMI"/>
    <property type="match status" value="1"/>
</dbReference>
<comment type="catalytic activity">
    <reaction evidence="7">
        <text>alpha-D-mannose 1-phosphate + GTP + H(+) = GDP-alpha-D-mannose + diphosphate</text>
        <dbReference type="Rhea" id="RHEA:15229"/>
        <dbReference type="ChEBI" id="CHEBI:15378"/>
        <dbReference type="ChEBI" id="CHEBI:33019"/>
        <dbReference type="ChEBI" id="CHEBI:37565"/>
        <dbReference type="ChEBI" id="CHEBI:57527"/>
        <dbReference type="ChEBI" id="CHEBI:58409"/>
        <dbReference type="EC" id="2.7.7.13"/>
    </reaction>
</comment>
<dbReference type="Gene3D" id="3.90.550.10">
    <property type="entry name" value="Spore Coat Polysaccharide Biosynthesis Protein SpsA, Chain A"/>
    <property type="match status" value="1"/>
</dbReference>
<evidence type="ECO:0000256" key="3">
    <source>
        <dbReference type="ARBA" id="ARBA00022679"/>
    </source>
</evidence>
<dbReference type="PANTHER" id="PTHR46390">
    <property type="entry name" value="MANNOSE-1-PHOSPHATE GUANYLYLTRANSFERASE"/>
    <property type="match status" value="1"/>
</dbReference>
<evidence type="ECO:0000256" key="2">
    <source>
        <dbReference type="ARBA" id="ARBA00012387"/>
    </source>
</evidence>
<dbReference type="SUPFAM" id="SSF51182">
    <property type="entry name" value="RmlC-like cupins"/>
    <property type="match status" value="1"/>
</dbReference>
<dbReference type="Pfam" id="PF00483">
    <property type="entry name" value="NTP_transferase"/>
    <property type="match status" value="1"/>
</dbReference>
<evidence type="ECO:0000256" key="4">
    <source>
        <dbReference type="ARBA" id="ARBA00022695"/>
    </source>
</evidence>
<accession>A0ABX0WFH1</accession>
<dbReference type="SUPFAM" id="SSF53448">
    <property type="entry name" value="Nucleotide-diphospho-sugar transferases"/>
    <property type="match status" value="1"/>
</dbReference>
<dbReference type="Gene3D" id="2.60.120.10">
    <property type="entry name" value="Jelly Rolls"/>
    <property type="match status" value="1"/>
</dbReference>
<organism evidence="12 13">
    <name type="scientific">Parasedimentitalea denitrificans</name>
    <dbReference type="NCBI Taxonomy" id="2211118"/>
    <lineage>
        <taxon>Bacteria</taxon>
        <taxon>Pseudomonadati</taxon>
        <taxon>Pseudomonadota</taxon>
        <taxon>Alphaproteobacteria</taxon>
        <taxon>Rhodobacterales</taxon>
        <taxon>Paracoccaceae</taxon>
        <taxon>Parasedimentitalea</taxon>
    </lineage>
</organism>
<dbReference type="GO" id="GO:0016779">
    <property type="term" value="F:nucleotidyltransferase activity"/>
    <property type="evidence" value="ECO:0007669"/>
    <property type="project" value="UniProtKB-KW"/>
</dbReference>
<comment type="caution">
    <text evidence="12">The sequence shown here is derived from an EMBL/GenBank/DDBJ whole genome shotgun (WGS) entry which is preliminary data.</text>
</comment>
<feature type="domain" description="MannoseP isomerase/GMP-like beta-helix" evidence="11">
    <location>
        <begin position="297"/>
        <end position="349"/>
    </location>
</feature>
<dbReference type="InterPro" id="IPR011051">
    <property type="entry name" value="RmlC_Cupin_sf"/>
</dbReference>
<dbReference type="EMBL" id="QHLQ01000027">
    <property type="protein sequence ID" value="NIZ63090.1"/>
    <property type="molecule type" value="Genomic_DNA"/>
</dbReference>
<keyword evidence="12" id="KW-0413">Isomerase</keyword>
<dbReference type="InterPro" id="IPR029044">
    <property type="entry name" value="Nucleotide-diphossugar_trans"/>
</dbReference>
<dbReference type="InterPro" id="IPR001538">
    <property type="entry name" value="Man6P_isomerase-2_C"/>
</dbReference>
<dbReference type="InterPro" id="IPR051161">
    <property type="entry name" value="Mannose-6P_isomerase_type2"/>
</dbReference>
<evidence type="ECO:0000259" key="9">
    <source>
        <dbReference type="Pfam" id="PF00483"/>
    </source>
</evidence>
<dbReference type="CDD" id="cd02213">
    <property type="entry name" value="cupin_PMI_typeII_C"/>
    <property type="match status" value="1"/>
</dbReference>